<evidence type="ECO:0000256" key="3">
    <source>
        <dbReference type="ARBA" id="ARBA00023163"/>
    </source>
</evidence>
<comment type="caution">
    <text evidence="5">The sequence shown here is derived from an EMBL/GenBank/DDBJ whole genome shotgun (WGS) entry which is preliminary data.</text>
</comment>
<feature type="domain" description="HTH gntR-type" evidence="4">
    <location>
        <begin position="16"/>
        <end position="83"/>
    </location>
</feature>
<keyword evidence="1" id="KW-0805">Transcription regulation</keyword>
<dbReference type="InterPro" id="IPR036390">
    <property type="entry name" value="WH_DNA-bd_sf"/>
</dbReference>
<dbReference type="PANTHER" id="PTHR43537:SF41">
    <property type="entry name" value="TRANSCRIPTIONAL REGULATORY PROTEIN"/>
    <property type="match status" value="1"/>
</dbReference>
<dbReference type="InterPro" id="IPR008920">
    <property type="entry name" value="TF_FadR/GntR_C"/>
</dbReference>
<dbReference type="PANTHER" id="PTHR43537">
    <property type="entry name" value="TRANSCRIPTIONAL REGULATOR, GNTR FAMILY"/>
    <property type="match status" value="1"/>
</dbReference>
<dbReference type="Gene3D" id="1.20.120.530">
    <property type="entry name" value="GntR ligand-binding domain-like"/>
    <property type="match status" value="1"/>
</dbReference>
<dbReference type="PROSITE" id="PS50949">
    <property type="entry name" value="HTH_GNTR"/>
    <property type="match status" value="1"/>
</dbReference>
<dbReference type="SMART" id="SM00345">
    <property type="entry name" value="HTH_GNTR"/>
    <property type="match status" value="1"/>
</dbReference>
<evidence type="ECO:0000313" key="5">
    <source>
        <dbReference type="EMBL" id="MDW5597085.1"/>
    </source>
</evidence>
<evidence type="ECO:0000256" key="2">
    <source>
        <dbReference type="ARBA" id="ARBA00023125"/>
    </source>
</evidence>
<dbReference type="SUPFAM" id="SSF46785">
    <property type="entry name" value="Winged helix' DNA-binding domain"/>
    <property type="match status" value="1"/>
</dbReference>
<dbReference type="EMBL" id="JAWSTH010000074">
    <property type="protein sequence ID" value="MDW5597085.1"/>
    <property type="molecule type" value="Genomic_DNA"/>
</dbReference>
<dbReference type="InterPro" id="IPR000524">
    <property type="entry name" value="Tscrpt_reg_HTH_GntR"/>
</dbReference>
<dbReference type="Pfam" id="PF00392">
    <property type="entry name" value="GntR"/>
    <property type="match status" value="1"/>
</dbReference>
<dbReference type="Pfam" id="PF07729">
    <property type="entry name" value="FCD"/>
    <property type="match status" value="1"/>
</dbReference>
<keyword evidence="6" id="KW-1185">Reference proteome</keyword>
<dbReference type="SMART" id="SM00895">
    <property type="entry name" value="FCD"/>
    <property type="match status" value="1"/>
</dbReference>
<dbReference type="Proteomes" id="UP001284601">
    <property type="component" value="Unassembled WGS sequence"/>
</dbReference>
<name>A0ABU4HUT7_9ACTN</name>
<dbReference type="CDD" id="cd07377">
    <property type="entry name" value="WHTH_GntR"/>
    <property type="match status" value="1"/>
</dbReference>
<dbReference type="SUPFAM" id="SSF48008">
    <property type="entry name" value="GntR ligand-binding domain-like"/>
    <property type="match status" value="1"/>
</dbReference>
<dbReference type="InterPro" id="IPR011711">
    <property type="entry name" value="GntR_C"/>
</dbReference>
<evidence type="ECO:0000256" key="1">
    <source>
        <dbReference type="ARBA" id="ARBA00023015"/>
    </source>
</evidence>
<protein>
    <submittedName>
        <fullName evidence="5">GntR family transcriptional regulator</fullName>
    </submittedName>
</protein>
<accession>A0ABU4HUT7</accession>
<keyword evidence="3" id="KW-0804">Transcription</keyword>
<reference evidence="6" key="1">
    <citation type="submission" date="2023-07" db="EMBL/GenBank/DDBJ databases">
        <title>Conexibacter stalactiti sp. nov., isolated from stalactites in a lava cave and emended description of the genus Conexibacter.</title>
        <authorList>
            <person name="Lee S.D."/>
        </authorList>
    </citation>
    <scope>NUCLEOTIDE SEQUENCE [LARGE SCALE GENOMIC DNA]</scope>
    <source>
        <strain evidence="6">KCTC 39840</strain>
    </source>
</reference>
<organism evidence="5 6">
    <name type="scientific">Conexibacter stalactiti</name>
    <dbReference type="NCBI Taxonomy" id="1940611"/>
    <lineage>
        <taxon>Bacteria</taxon>
        <taxon>Bacillati</taxon>
        <taxon>Actinomycetota</taxon>
        <taxon>Thermoleophilia</taxon>
        <taxon>Solirubrobacterales</taxon>
        <taxon>Conexibacteraceae</taxon>
        <taxon>Conexibacter</taxon>
    </lineage>
</organism>
<dbReference type="Gene3D" id="1.10.10.10">
    <property type="entry name" value="Winged helix-like DNA-binding domain superfamily/Winged helix DNA-binding domain"/>
    <property type="match status" value="1"/>
</dbReference>
<keyword evidence="2" id="KW-0238">DNA-binding</keyword>
<sequence length="233" mass="26003">MQGPPIASTPELRNRRTTSDHIADALRAAINGGQLEDGAVLNQVELAEHFGVSRVPVREAMRRLEAEGLIDASAHRRAVVRGLSISRLSEAYELRALLEGHLAAAAVPQLDKARLDRLAAINRELRETTDHTRYLELNGQFHTTLYEAAERPLAIEFVDTLRQRAERYVQMWSRGRGLDRGRQVAREHATIIRLARQGDADGVRRAVTEHIEHTLTAVLELHEDQLPANGDAS</sequence>
<evidence type="ECO:0000259" key="4">
    <source>
        <dbReference type="PROSITE" id="PS50949"/>
    </source>
</evidence>
<dbReference type="InterPro" id="IPR036388">
    <property type="entry name" value="WH-like_DNA-bd_sf"/>
</dbReference>
<dbReference type="PRINTS" id="PR00035">
    <property type="entry name" value="HTHGNTR"/>
</dbReference>
<gene>
    <name evidence="5" type="ORF">R7226_22255</name>
</gene>
<proteinExistence type="predicted"/>
<evidence type="ECO:0000313" key="6">
    <source>
        <dbReference type="Proteomes" id="UP001284601"/>
    </source>
</evidence>
<dbReference type="RefSeq" id="WP_318599538.1">
    <property type="nucleotide sequence ID" value="NZ_JAWSTH010000074.1"/>
</dbReference>